<proteinExistence type="predicted"/>
<dbReference type="RefSeq" id="WP_172618787.1">
    <property type="nucleotide sequence ID" value="NZ_AP019846.1"/>
</dbReference>
<gene>
    <name evidence="2" type="ORF">JMUB5056_1150</name>
</gene>
<feature type="domain" description="Knr4/Smi1-like" evidence="1">
    <location>
        <begin position="12"/>
        <end position="128"/>
    </location>
</feature>
<evidence type="ECO:0000259" key="1">
    <source>
        <dbReference type="SMART" id="SM00860"/>
    </source>
</evidence>
<dbReference type="KEGG" id="lhg:JMUB5056_1150"/>
<dbReference type="SMART" id="SM00860">
    <property type="entry name" value="SMI1_KNR4"/>
    <property type="match status" value="1"/>
</dbReference>
<sequence>MNNINWKYVIPLENKEEIQEIEKKYSVLLPNDLKGCIENNNAGYPNKNIFDTEVSKEKIFKDLISYNREDEENIYQFEELFRMNLIPFGLDPSGNVLCLDDDKKVILYLHETQEKEFVADNFSEFLNKLY</sequence>
<protein>
    <recommendedName>
        <fullName evidence="1">Knr4/Smi1-like domain-containing protein</fullName>
    </recommendedName>
</protein>
<name>A0A510L6Z7_9FUSO</name>
<dbReference type="InterPro" id="IPR018958">
    <property type="entry name" value="Knr4/Smi1-like_dom"/>
</dbReference>
<evidence type="ECO:0000313" key="2">
    <source>
        <dbReference type="EMBL" id="BBM59566.1"/>
    </source>
</evidence>
<dbReference type="Proteomes" id="UP000321561">
    <property type="component" value="Chromosome"/>
</dbReference>
<reference evidence="2 3" key="1">
    <citation type="submission" date="2019-07" db="EMBL/GenBank/DDBJ databases">
        <title>Complete Genome Sequence of Leptotrichia hongkongensis Strain JMUB5056.</title>
        <authorList>
            <person name="Watanabe S."/>
            <person name="Cui L."/>
        </authorList>
    </citation>
    <scope>NUCLEOTIDE SEQUENCE [LARGE SCALE GENOMIC DNA]</scope>
    <source>
        <strain evidence="2 3">JMUB5056</strain>
    </source>
</reference>
<dbReference type="Pfam" id="PF09346">
    <property type="entry name" value="SMI1_KNR4"/>
    <property type="match status" value="1"/>
</dbReference>
<dbReference type="SUPFAM" id="SSF160631">
    <property type="entry name" value="SMI1/KNR4-like"/>
    <property type="match status" value="1"/>
</dbReference>
<evidence type="ECO:0000313" key="3">
    <source>
        <dbReference type="Proteomes" id="UP000321561"/>
    </source>
</evidence>
<dbReference type="InterPro" id="IPR037883">
    <property type="entry name" value="Knr4/Smi1-like_sf"/>
</dbReference>
<dbReference type="AlphaFoldDB" id="A0A510L6Z7"/>
<accession>A0A510L6Z7</accession>
<dbReference type="Gene3D" id="3.40.1580.10">
    <property type="entry name" value="SMI1/KNR4-like"/>
    <property type="match status" value="1"/>
</dbReference>
<organism evidence="2 3">
    <name type="scientific">Leptotrichia hongkongensis</name>
    <dbReference type="NCBI Taxonomy" id="554406"/>
    <lineage>
        <taxon>Bacteria</taxon>
        <taxon>Fusobacteriati</taxon>
        <taxon>Fusobacteriota</taxon>
        <taxon>Fusobacteriia</taxon>
        <taxon>Fusobacteriales</taxon>
        <taxon>Leptotrichiaceae</taxon>
        <taxon>Leptotrichia</taxon>
    </lineage>
</organism>
<dbReference type="EMBL" id="AP019846">
    <property type="protein sequence ID" value="BBM59566.1"/>
    <property type="molecule type" value="Genomic_DNA"/>
</dbReference>